<dbReference type="Proteomes" id="UP000509418">
    <property type="component" value="Chromosome"/>
</dbReference>
<dbReference type="AlphaFoldDB" id="A0A7H8TA64"/>
<accession>A0A7H8TA64</accession>
<dbReference type="EMBL" id="CP056041">
    <property type="protein sequence ID" value="QKZ20385.1"/>
    <property type="molecule type" value="Genomic_DNA"/>
</dbReference>
<name>A0A7H8TA64_STRCX</name>
<dbReference type="RefSeq" id="WP_176576445.1">
    <property type="nucleotide sequence ID" value="NZ_CP056041.1"/>
</dbReference>
<keyword evidence="2" id="KW-1185">Reference proteome</keyword>
<protein>
    <submittedName>
        <fullName evidence="1">Uncharacterized protein</fullName>
    </submittedName>
</protein>
<sequence length="117" mass="13316">MLSALREFIEDWKTARRTRKARSEGASRNRDYTVVLRWAEPYDHYNNTPEILHVRAATPWGALMSAQLQAARDNAHRVDEFTGDIEAPELLAAAAAHLKRVAIFKGKQRPQDVGTQF</sequence>
<evidence type="ECO:0000313" key="2">
    <source>
        <dbReference type="Proteomes" id="UP000509418"/>
    </source>
</evidence>
<gene>
    <name evidence="1" type="ORF">HUT05_25360</name>
</gene>
<evidence type="ECO:0000313" key="1">
    <source>
        <dbReference type="EMBL" id="QKZ20385.1"/>
    </source>
</evidence>
<organism evidence="1 2">
    <name type="scientific">Streptomyces chartreusis</name>
    <dbReference type="NCBI Taxonomy" id="1969"/>
    <lineage>
        <taxon>Bacteria</taxon>
        <taxon>Bacillati</taxon>
        <taxon>Actinomycetota</taxon>
        <taxon>Actinomycetes</taxon>
        <taxon>Kitasatosporales</taxon>
        <taxon>Streptomycetaceae</taxon>
        <taxon>Streptomyces</taxon>
    </lineage>
</organism>
<proteinExistence type="predicted"/>
<reference evidence="1 2" key="1">
    <citation type="submission" date="2020-06" db="EMBL/GenBank/DDBJ databases">
        <title>Genome mining for natural products.</title>
        <authorList>
            <person name="Zhang B."/>
            <person name="Shi J."/>
            <person name="Ge H."/>
        </authorList>
    </citation>
    <scope>NUCLEOTIDE SEQUENCE [LARGE SCALE GENOMIC DNA]</scope>
    <source>
        <strain evidence="1 2">NA02069</strain>
    </source>
</reference>